<dbReference type="CDD" id="cd00018">
    <property type="entry name" value="AP2"/>
    <property type="match status" value="1"/>
</dbReference>
<evidence type="ECO:0000256" key="2">
    <source>
        <dbReference type="ARBA" id="ARBA00023015"/>
    </source>
</evidence>
<dbReference type="InterPro" id="IPR036955">
    <property type="entry name" value="AP2/ERF_dom_sf"/>
</dbReference>
<keyword evidence="5" id="KW-0539">Nucleus</keyword>
<dbReference type="PROSITE" id="PS51032">
    <property type="entry name" value="AP2_ERF"/>
    <property type="match status" value="1"/>
</dbReference>
<dbReference type="GO" id="GO:0003677">
    <property type="term" value="F:DNA binding"/>
    <property type="evidence" value="ECO:0007669"/>
    <property type="project" value="UniProtKB-KW"/>
</dbReference>
<organism evidence="8 9">
    <name type="scientific">Lolium multiflorum</name>
    <name type="common">Italian ryegrass</name>
    <name type="synonym">Lolium perenne subsp. multiflorum</name>
    <dbReference type="NCBI Taxonomy" id="4521"/>
    <lineage>
        <taxon>Eukaryota</taxon>
        <taxon>Viridiplantae</taxon>
        <taxon>Streptophyta</taxon>
        <taxon>Embryophyta</taxon>
        <taxon>Tracheophyta</taxon>
        <taxon>Spermatophyta</taxon>
        <taxon>Magnoliopsida</taxon>
        <taxon>Liliopsida</taxon>
        <taxon>Poales</taxon>
        <taxon>Poaceae</taxon>
        <taxon>BOP clade</taxon>
        <taxon>Pooideae</taxon>
        <taxon>Poodae</taxon>
        <taxon>Poeae</taxon>
        <taxon>Poeae Chloroplast Group 2 (Poeae type)</taxon>
        <taxon>Loliodinae</taxon>
        <taxon>Loliinae</taxon>
        <taxon>Lolium</taxon>
    </lineage>
</organism>
<sequence length="246" mass="26336">MEPPNDHYYYHGYNLSFSSSIHYTHNQHTHHTDMENGDDELSSFLMEAVSTPTTSSSSASSASAWEEQEFVYGKRGGSEITTTPAVSSSFQESHGGGASSARMPDSPSPLIGVRKRPWGKYAAEIRDSTRNGKRVWLGTFNSPEAAALAYDQAAFAVRGPAAVLNFPVERVQESLAALGIGCAAAAPGDSPALALKRRHCIRKRNPTKNKRTGTAATAAAASATSVLELEDLGADYLEELLTLSDL</sequence>
<dbReference type="PRINTS" id="PR00367">
    <property type="entry name" value="ETHRSPELEMNT"/>
</dbReference>
<dbReference type="GO" id="GO:0009873">
    <property type="term" value="P:ethylene-activated signaling pathway"/>
    <property type="evidence" value="ECO:0007669"/>
    <property type="project" value="InterPro"/>
</dbReference>
<accession>A0AAD8QRK3</accession>
<dbReference type="Pfam" id="PF00847">
    <property type="entry name" value="AP2"/>
    <property type="match status" value="1"/>
</dbReference>
<dbReference type="PANTHER" id="PTHR31190">
    <property type="entry name" value="DNA-BINDING DOMAIN"/>
    <property type="match status" value="1"/>
</dbReference>
<dbReference type="Gene3D" id="3.30.730.10">
    <property type="entry name" value="AP2/ERF domain"/>
    <property type="match status" value="1"/>
</dbReference>
<dbReference type="SUPFAM" id="SSF54171">
    <property type="entry name" value="DNA-binding domain"/>
    <property type="match status" value="1"/>
</dbReference>
<dbReference type="FunFam" id="3.30.730.10:FF:000001">
    <property type="entry name" value="Ethylene-responsive transcription factor 2"/>
    <property type="match status" value="1"/>
</dbReference>
<keyword evidence="3" id="KW-0238">DNA-binding</keyword>
<proteinExistence type="predicted"/>
<reference evidence="8" key="1">
    <citation type="submission" date="2023-07" db="EMBL/GenBank/DDBJ databases">
        <title>A chromosome-level genome assembly of Lolium multiflorum.</title>
        <authorList>
            <person name="Chen Y."/>
            <person name="Copetti D."/>
            <person name="Kolliker R."/>
            <person name="Studer B."/>
        </authorList>
    </citation>
    <scope>NUCLEOTIDE SEQUENCE</scope>
    <source>
        <strain evidence="8">02402/16</strain>
        <tissue evidence="8">Leaf</tissue>
    </source>
</reference>
<protein>
    <recommendedName>
        <fullName evidence="7">AP2/ERF domain-containing protein</fullName>
    </recommendedName>
</protein>
<name>A0AAD8QRK3_LOLMU</name>
<dbReference type="SMART" id="SM00380">
    <property type="entry name" value="AP2"/>
    <property type="match status" value="1"/>
</dbReference>
<dbReference type="InterPro" id="IPR044808">
    <property type="entry name" value="ERF_plant"/>
</dbReference>
<dbReference type="InterPro" id="IPR001471">
    <property type="entry name" value="AP2/ERF_dom"/>
</dbReference>
<evidence type="ECO:0000256" key="1">
    <source>
        <dbReference type="ARBA" id="ARBA00004123"/>
    </source>
</evidence>
<keyword evidence="9" id="KW-1185">Reference proteome</keyword>
<dbReference type="EMBL" id="JAUUTY010000007">
    <property type="protein sequence ID" value="KAK1607165.1"/>
    <property type="molecule type" value="Genomic_DNA"/>
</dbReference>
<comment type="subcellular location">
    <subcellularLocation>
        <location evidence="1">Nucleus</location>
    </subcellularLocation>
</comment>
<gene>
    <name evidence="8" type="ORF">QYE76_030838</name>
</gene>
<dbReference type="AlphaFoldDB" id="A0AAD8QRK3"/>
<evidence type="ECO:0000256" key="4">
    <source>
        <dbReference type="ARBA" id="ARBA00023163"/>
    </source>
</evidence>
<dbReference type="GO" id="GO:0005634">
    <property type="term" value="C:nucleus"/>
    <property type="evidence" value="ECO:0007669"/>
    <property type="project" value="UniProtKB-SubCell"/>
</dbReference>
<dbReference type="InterPro" id="IPR016177">
    <property type="entry name" value="DNA-bd_dom_sf"/>
</dbReference>
<evidence type="ECO:0000313" key="9">
    <source>
        <dbReference type="Proteomes" id="UP001231189"/>
    </source>
</evidence>
<feature type="compositionally biased region" description="Polar residues" evidence="6">
    <location>
        <begin position="82"/>
        <end position="92"/>
    </location>
</feature>
<comment type="caution">
    <text evidence="8">The sequence shown here is derived from an EMBL/GenBank/DDBJ whole genome shotgun (WGS) entry which is preliminary data.</text>
</comment>
<dbReference type="PANTHER" id="PTHR31190:SF485">
    <property type="entry name" value="AP2_ERF DOMAIN-CONTAINING PROTEIN"/>
    <property type="match status" value="1"/>
</dbReference>
<evidence type="ECO:0000256" key="3">
    <source>
        <dbReference type="ARBA" id="ARBA00023125"/>
    </source>
</evidence>
<dbReference type="GO" id="GO:0003700">
    <property type="term" value="F:DNA-binding transcription factor activity"/>
    <property type="evidence" value="ECO:0007669"/>
    <property type="project" value="InterPro"/>
</dbReference>
<keyword evidence="4" id="KW-0804">Transcription</keyword>
<feature type="region of interest" description="Disordered" evidence="6">
    <location>
        <begin position="82"/>
        <end position="113"/>
    </location>
</feature>
<feature type="domain" description="AP2/ERF" evidence="7">
    <location>
        <begin position="109"/>
        <end position="167"/>
    </location>
</feature>
<evidence type="ECO:0000259" key="7">
    <source>
        <dbReference type="PROSITE" id="PS51032"/>
    </source>
</evidence>
<evidence type="ECO:0000256" key="5">
    <source>
        <dbReference type="ARBA" id="ARBA00023242"/>
    </source>
</evidence>
<dbReference type="Proteomes" id="UP001231189">
    <property type="component" value="Unassembled WGS sequence"/>
</dbReference>
<evidence type="ECO:0000256" key="6">
    <source>
        <dbReference type="SAM" id="MobiDB-lite"/>
    </source>
</evidence>
<keyword evidence="2" id="KW-0805">Transcription regulation</keyword>
<evidence type="ECO:0000313" key="8">
    <source>
        <dbReference type="EMBL" id="KAK1607165.1"/>
    </source>
</evidence>